<evidence type="ECO:0000313" key="2">
    <source>
        <dbReference type="Proteomes" id="UP001234297"/>
    </source>
</evidence>
<sequence length="300" mass="33687">MKDDDDNSILHLLAPEMQIEVIKSLLSNRGPEVNSLNVNNCTPLDALVKAPRRSGYKKCKRILCGAGGKRAKELSQALKTTHRKKTWKAHANWLNETKSTLMVVAILIASVTFQAGLNPPGGVWQDANPPLSSPGDNETEISECQSMNEANIYEKRHCAGRAVMFDEKPMLYRFFSFSNLIGFLASASIILLLISGFNLKRKELMWALMFAMWISVGSMLFSYGVSSRFLIKNYFGHDSEKVKNLDLVLNAISVFAAFALIGPLVTAHLVRLAVPLCKKFKKRILNFKRRDSMEMARIFR</sequence>
<dbReference type="EMBL" id="CM056817">
    <property type="protein sequence ID" value="KAJ8619340.1"/>
    <property type="molecule type" value="Genomic_DNA"/>
</dbReference>
<comment type="caution">
    <text evidence="1">The sequence shown here is derived from an EMBL/GenBank/DDBJ whole genome shotgun (WGS) entry which is preliminary data.</text>
</comment>
<accession>A0ACC2KDY7</accession>
<evidence type="ECO:0000313" key="1">
    <source>
        <dbReference type="EMBL" id="KAJ8619340.1"/>
    </source>
</evidence>
<proteinExistence type="predicted"/>
<gene>
    <name evidence="1" type="ORF">MRB53_027869</name>
</gene>
<dbReference type="Proteomes" id="UP001234297">
    <property type="component" value="Chromosome 9"/>
</dbReference>
<name>A0ACC2KDY7_PERAE</name>
<protein>
    <submittedName>
        <fullName evidence="1">Uncharacterized protein</fullName>
    </submittedName>
</protein>
<keyword evidence="2" id="KW-1185">Reference proteome</keyword>
<reference evidence="1 2" key="1">
    <citation type="journal article" date="2022" name="Hortic Res">
        <title>A haplotype resolved chromosomal level avocado genome allows analysis of novel avocado genes.</title>
        <authorList>
            <person name="Nath O."/>
            <person name="Fletcher S.J."/>
            <person name="Hayward A."/>
            <person name="Shaw L.M."/>
            <person name="Masouleh A.K."/>
            <person name="Furtado A."/>
            <person name="Henry R.J."/>
            <person name="Mitter N."/>
        </authorList>
    </citation>
    <scope>NUCLEOTIDE SEQUENCE [LARGE SCALE GENOMIC DNA]</scope>
    <source>
        <strain evidence="2">cv. Hass</strain>
    </source>
</reference>
<organism evidence="1 2">
    <name type="scientific">Persea americana</name>
    <name type="common">Avocado</name>
    <dbReference type="NCBI Taxonomy" id="3435"/>
    <lineage>
        <taxon>Eukaryota</taxon>
        <taxon>Viridiplantae</taxon>
        <taxon>Streptophyta</taxon>
        <taxon>Embryophyta</taxon>
        <taxon>Tracheophyta</taxon>
        <taxon>Spermatophyta</taxon>
        <taxon>Magnoliopsida</taxon>
        <taxon>Magnoliidae</taxon>
        <taxon>Laurales</taxon>
        <taxon>Lauraceae</taxon>
        <taxon>Persea</taxon>
    </lineage>
</organism>